<dbReference type="AlphaFoldDB" id="A0A9X8EM88"/>
<dbReference type="EMBL" id="RJUR01000011">
    <property type="protein sequence ID" value="ROQ52763.1"/>
    <property type="molecule type" value="Genomic_DNA"/>
</dbReference>
<reference evidence="1 2" key="1">
    <citation type="submission" date="2018-11" db="EMBL/GenBank/DDBJ databases">
        <title>Genomic analyses of the natural microbiome of Caenorhabditis elegans.</title>
        <authorList>
            <person name="Samuel B."/>
        </authorList>
    </citation>
    <scope>NUCLEOTIDE SEQUENCE [LARGE SCALE GENOMIC DNA]</scope>
    <source>
        <strain evidence="1 2">BIGb0473</strain>
    </source>
</reference>
<dbReference type="Proteomes" id="UP000269115">
    <property type="component" value="Unassembled WGS sequence"/>
</dbReference>
<accession>A0A9X8EM88</accession>
<dbReference type="RefSeq" id="WP_043864577.1">
    <property type="nucleotide sequence ID" value="NZ_LKGZ01000023.1"/>
</dbReference>
<dbReference type="GeneID" id="87482281"/>
<proteinExistence type="predicted"/>
<evidence type="ECO:0000313" key="2">
    <source>
        <dbReference type="Proteomes" id="UP000269115"/>
    </source>
</evidence>
<protein>
    <submittedName>
        <fullName evidence="1">Uncharacterized protein</fullName>
    </submittedName>
</protein>
<name>A0A9X8EM88_PSEPU</name>
<comment type="caution">
    <text evidence="1">The sequence shown here is derived from an EMBL/GenBank/DDBJ whole genome shotgun (WGS) entry which is preliminary data.</text>
</comment>
<gene>
    <name evidence="1" type="ORF">EDF85_0498</name>
</gene>
<organism evidence="1 2">
    <name type="scientific">Pseudomonas putida</name>
    <name type="common">Arthrobacter siderocapsulatus</name>
    <dbReference type="NCBI Taxonomy" id="303"/>
    <lineage>
        <taxon>Bacteria</taxon>
        <taxon>Pseudomonadati</taxon>
        <taxon>Pseudomonadota</taxon>
        <taxon>Gammaproteobacteria</taxon>
        <taxon>Pseudomonadales</taxon>
        <taxon>Pseudomonadaceae</taxon>
        <taxon>Pseudomonas</taxon>
    </lineage>
</organism>
<sequence length="153" mass="16708">MSDTTADISALHDFQVDAHVLLTRAQECLSHLDLIGHDTDACDCLLNTLGTLAERAHLQAQTQIADFCRQLCHVLEPQQCRARLHAALPKLKACLSLLAWQLELIDPHTGQLNLDPQEQLALLEELEQTFRQLHAEPAKATATPAAPAPALGA</sequence>
<evidence type="ECO:0000313" key="1">
    <source>
        <dbReference type="EMBL" id="ROQ52763.1"/>
    </source>
</evidence>